<dbReference type="EMBL" id="CP119935">
    <property type="protein sequence ID" value="WFD02684.1"/>
    <property type="molecule type" value="Genomic_DNA"/>
</dbReference>
<dbReference type="Pfam" id="PF11712">
    <property type="entry name" value="Vma12"/>
    <property type="match status" value="1"/>
</dbReference>
<dbReference type="AlphaFoldDB" id="A0AAF0E192"/>
<name>A0AAF0E192_9BASI</name>
<organism evidence="1 2">
    <name type="scientific">Malassezia obtusa</name>
    <dbReference type="NCBI Taxonomy" id="76774"/>
    <lineage>
        <taxon>Eukaryota</taxon>
        <taxon>Fungi</taxon>
        <taxon>Dikarya</taxon>
        <taxon>Basidiomycota</taxon>
        <taxon>Ustilaginomycotina</taxon>
        <taxon>Malasseziomycetes</taxon>
        <taxon>Malasseziales</taxon>
        <taxon>Malasseziaceae</taxon>
        <taxon>Malassezia</taxon>
    </lineage>
</organism>
<gene>
    <name evidence="1" type="ORF">MOBT1_001367</name>
</gene>
<dbReference type="Proteomes" id="UP001214603">
    <property type="component" value="Chromosome 2"/>
</dbReference>
<proteinExistence type="predicted"/>
<protein>
    <submittedName>
        <fullName evidence="1">Uncharacterized protein</fullName>
    </submittedName>
</protein>
<dbReference type="InterPro" id="IPR021013">
    <property type="entry name" value="ATPase_Vma12"/>
</dbReference>
<evidence type="ECO:0000313" key="1">
    <source>
        <dbReference type="EMBL" id="WFD02684.1"/>
    </source>
</evidence>
<sequence length="133" mass="14388">MLELVVPAPTAARLQRLAHAPTTPHTLRSALTEQVHPLLDSTSAAAPRDAPATGAARVSRAVLTEVAAWARAEGDAALTLDALLHGAEVYVAPRPRYERPKELDESLARIARMHEEADYARMTQRAEPHACDV</sequence>
<keyword evidence="2" id="KW-1185">Reference proteome</keyword>
<reference evidence="1" key="1">
    <citation type="submission" date="2023-03" db="EMBL/GenBank/DDBJ databases">
        <title>Mating type loci evolution in Malassezia.</title>
        <authorList>
            <person name="Coelho M.A."/>
        </authorList>
    </citation>
    <scope>NUCLEOTIDE SEQUENCE</scope>
    <source>
        <strain evidence="1">CBS 7876</strain>
    </source>
</reference>
<dbReference type="GO" id="GO:0070072">
    <property type="term" value="P:vacuolar proton-transporting V-type ATPase complex assembly"/>
    <property type="evidence" value="ECO:0007669"/>
    <property type="project" value="InterPro"/>
</dbReference>
<evidence type="ECO:0000313" key="2">
    <source>
        <dbReference type="Proteomes" id="UP001214603"/>
    </source>
</evidence>
<accession>A0AAF0E192</accession>